<dbReference type="PANTHER" id="PTHR21506">
    <property type="entry name" value="COMPONENT OF OLIGOMERIC GOLGI COMPLEX 6"/>
    <property type="match status" value="1"/>
</dbReference>
<evidence type="ECO:0000256" key="6">
    <source>
        <dbReference type="ARBA" id="ARBA00023034"/>
    </source>
</evidence>
<dbReference type="Pfam" id="PF20653">
    <property type="entry name" value="COG6_C"/>
    <property type="match status" value="1"/>
</dbReference>
<evidence type="ECO:0000313" key="13">
    <source>
        <dbReference type="Proteomes" id="UP000241769"/>
    </source>
</evidence>
<dbReference type="GO" id="GO:0015031">
    <property type="term" value="P:protein transport"/>
    <property type="evidence" value="ECO:0007669"/>
    <property type="project" value="UniProtKB-KW"/>
</dbReference>
<evidence type="ECO:0000313" key="12">
    <source>
        <dbReference type="EMBL" id="PRP86553.1"/>
    </source>
</evidence>
<dbReference type="InterPro" id="IPR048369">
    <property type="entry name" value="COG6_C"/>
</dbReference>
<evidence type="ECO:0000256" key="7">
    <source>
        <dbReference type="ARBA" id="ARBA00023136"/>
    </source>
</evidence>
<comment type="caution">
    <text evidence="12">The sequence shown here is derived from an EMBL/GenBank/DDBJ whole genome shotgun (WGS) entry which is preliminary data.</text>
</comment>
<feature type="domain" description="Conserved oligomeric complex COG6 N-terminal" evidence="10">
    <location>
        <begin position="30"/>
        <end position="141"/>
    </location>
</feature>
<dbReference type="FunCoup" id="A0A2P6NRG8">
    <property type="interactions" value="314"/>
</dbReference>
<evidence type="ECO:0000256" key="2">
    <source>
        <dbReference type="ARBA" id="ARBA00011023"/>
    </source>
</evidence>
<dbReference type="InterPro" id="IPR010490">
    <property type="entry name" value="COG6"/>
</dbReference>
<keyword evidence="4 9" id="KW-0813">Transport</keyword>
<keyword evidence="6 9" id="KW-0333">Golgi apparatus</keyword>
<comment type="subunit">
    <text evidence="9">Component of the conserved oligomeric Golgi complex.</text>
</comment>
<keyword evidence="13" id="KW-1185">Reference proteome</keyword>
<keyword evidence="5 9" id="KW-0653">Protein transport</keyword>
<evidence type="ECO:0000256" key="3">
    <source>
        <dbReference type="ARBA" id="ARBA00020973"/>
    </source>
</evidence>
<keyword evidence="7 9" id="KW-0472">Membrane</keyword>
<evidence type="ECO:0000256" key="4">
    <source>
        <dbReference type="ARBA" id="ARBA00022448"/>
    </source>
</evidence>
<dbReference type="OrthoDB" id="272987at2759"/>
<sequence length="649" mass="73290">MNPTLSRKLSKVLETRTDNNKDLLTAVENLSTFYGENSLEARRNLRGQIEKKGIETNMHFLQVLLSVQKHLDEVEQNVAQMKNCCNEMSGKLQTTKDMSGRLLQQADQLNKQRKTNETQLEIAKEFLKRFQLTQEEQELLKGPVVDASFFQLLDRVAQIHTDCKILLRTQHQTAGLEVMDMMILLQETAYGKLYKWVRSECRKFEDQLNPEIPIMLKNSIEALKDRPGLLNYCLDEISSSRNRTIVKGFLVALTEGGPNGMPRPIEYYAHDPLRYVGDMLAWIHQTTASEVEFISSLLPKGFGSRAIVEQKTEGVDRSGEMRKVLNSTLEGVYRPFKIRLAQVLGSQPGVVVIFKIFNLLDFYARTVVKLTGEAGALPAAFIECKAETLGVFIASAKEYGEKMQRTASAPGSTLVPSQQFYESTNQMVRLFLFDVSRSKTEICRIYQSSLVPASEREAQFRPILTALVDPITQTCTLCATRLTTGMDMAVYMINCYNALQGSLSNFEFVSNQVEALGMNINAHMDTLVEEQASTILAPSALATKLSLIQNKPPGPLSKTLAMDPRSVSLSIQSFESLIRDSTAFSMVQCEKLINSSLRTYARTRVVQLIYDSYMWFYNAICDPDNQYDNPHYMFSYKPQQIQTLLDAAV</sequence>
<dbReference type="GO" id="GO:0000139">
    <property type="term" value="C:Golgi membrane"/>
    <property type="evidence" value="ECO:0007669"/>
    <property type="project" value="UniProtKB-SubCell"/>
</dbReference>
<dbReference type="EMBL" id="MDYQ01000029">
    <property type="protein sequence ID" value="PRP86553.1"/>
    <property type="molecule type" value="Genomic_DNA"/>
</dbReference>
<comment type="subcellular location">
    <subcellularLocation>
        <location evidence="1 9">Golgi apparatus membrane</location>
        <topology evidence="1 9">Peripheral membrane protein</topology>
    </subcellularLocation>
</comment>
<feature type="domain" description="Conserved Oligomeric Golgi complex subunit 6 C-terminal" evidence="11">
    <location>
        <begin position="172"/>
        <end position="645"/>
    </location>
</feature>
<evidence type="ECO:0000256" key="9">
    <source>
        <dbReference type="RuleBase" id="RU365075"/>
    </source>
</evidence>
<accession>A0A2P6NRG8</accession>
<dbReference type="Pfam" id="PF06419">
    <property type="entry name" value="COG6_N"/>
    <property type="match status" value="1"/>
</dbReference>
<evidence type="ECO:0000256" key="8">
    <source>
        <dbReference type="ARBA" id="ARBA00031348"/>
    </source>
</evidence>
<comment type="function">
    <text evidence="9">Required for normal Golgi function.</text>
</comment>
<evidence type="ECO:0000259" key="10">
    <source>
        <dbReference type="Pfam" id="PF06419"/>
    </source>
</evidence>
<evidence type="ECO:0000259" key="11">
    <source>
        <dbReference type="Pfam" id="PF20653"/>
    </source>
</evidence>
<evidence type="ECO:0000256" key="1">
    <source>
        <dbReference type="ARBA" id="ARBA00004395"/>
    </source>
</evidence>
<protein>
    <recommendedName>
        <fullName evidence="3 9">Conserved oligomeric Golgi complex subunit 6</fullName>
        <shortName evidence="9">COG complex subunit 6</shortName>
    </recommendedName>
    <alternativeName>
        <fullName evidence="8 9">Component of oligomeric Golgi complex 6</fullName>
    </alternativeName>
</protein>
<dbReference type="Proteomes" id="UP000241769">
    <property type="component" value="Unassembled WGS sequence"/>
</dbReference>
<evidence type="ECO:0000256" key="5">
    <source>
        <dbReference type="ARBA" id="ARBA00022927"/>
    </source>
</evidence>
<proteinExistence type="inferred from homology"/>
<dbReference type="STRING" id="1890364.A0A2P6NRG8"/>
<name>A0A2P6NRG8_9EUKA</name>
<dbReference type="GO" id="GO:0006891">
    <property type="term" value="P:intra-Golgi vesicle-mediated transport"/>
    <property type="evidence" value="ECO:0007669"/>
    <property type="project" value="UniProtKB-UniRule"/>
</dbReference>
<dbReference type="GO" id="GO:0017119">
    <property type="term" value="C:Golgi transport complex"/>
    <property type="evidence" value="ECO:0007669"/>
    <property type="project" value="UniProtKB-UniRule"/>
</dbReference>
<comment type="similarity">
    <text evidence="2 9">Belongs to the COG6 family.</text>
</comment>
<reference evidence="12 13" key="1">
    <citation type="journal article" date="2018" name="Genome Biol. Evol.">
        <title>Multiple Roots of Fruiting Body Formation in Amoebozoa.</title>
        <authorList>
            <person name="Hillmann F."/>
            <person name="Forbes G."/>
            <person name="Novohradska S."/>
            <person name="Ferling I."/>
            <person name="Riege K."/>
            <person name="Groth M."/>
            <person name="Westermann M."/>
            <person name="Marz M."/>
            <person name="Spaller T."/>
            <person name="Winckler T."/>
            <person name="Schaap P."/>
            <person name="Glockner G."/>
        </authorList>
    </citation>
    <scope>NUCLEOTIDE SEQUENCE [LARGE SCALE GENOMIC DNA]</scope>
    <source>
        <strain evidence="12 13">Jena</strain>
    </source>
</reference>
<gene>
    <name evidence="12" type="ORF">PROFUN_05191</name>
</gene>
<organism evidence="12 13">
    <name type="scientific">Planoprotostelium fungivorum</name>
    <dbReference type="NCBI Taxonomy" id="1890364"/>
    <lineage>
        <taxon>Eukaryota</taxon>
        <taxon>Amoebozoa</taxon>
        <taxon>Evosea</taxon>
        <taxon>Variosea</taxon>
        <taxon>Cavosteliida</taxon>
        <taxon>Cavosteliaceae</taxon>
        <taxon>Planoprotostelium</taxon>
    </lineage>
</organism>
<dbReference type="InParanoid" id="A0A2P6NRG8"/>
<dbReference type="AlphaFoldDB" id="A0A2P6NRG8"/>
<dbReference type="SMART" id="SM01087">
    <property type="entry name" value="COG6"/>
    <property type="match status" value="1"/>
</dbReference>
<dbReference type="InterPro" id="IPR048368">
    <property type="entry name" value="COG6_N"/>
</dbReference>
<dbReference type="PANTHER" id="PTHR21506:SF0">
    <property type="entry name" value="CONSERVED OLIGOMERIC GOLGI COMPLEX SUBUNIT 6"/>
    <property type="match status" value="1"/>
</dbReference>